<reference evidence="2" key="2">
    <citation type="submission" date="2018-02" db="UniProtKB">
        <authorList>
            <consortium name="EnsemblPlants"/>
        </authorList>
    </citation>
    <scope>IDENTIFICATION</scope>
    <source>
        <strain evidence="2">Williams 82</strain>
    </source>
</reference>
<dbReference type="EnsemblPlants" id="KRH15677">
    <property type="protein sequence ID" value="KRH15677"/>
    <property type="gene ID" value="GLYMA_14G103400"/>
</dbReference>
<keyword evidence="3" id="KW-1185">Reference proteome</keyword>
<dbReference type="AlphaFoldDB" id="A0A0R0GBK9"/>
<accession>A0A0R0GBK9</accession>
<dbReference type="InParanoid" id="A0A0R0GBK9"/>
<dbReference type="EMBL" id="CM000847">
    <property type="protein sequence ID" value="KRH15677.1"/>
    <property type="molecule type" value="Genomic_DNA"/>
</dbReference>
<protein>
    <submittedName>
        <fullName evidence="1 2">Uncharacterized protein</fullName>
    </submittedName>
</protein>
<dbReference type="Gramene" id="KRH15677">
    <property type="protein sequence ID" value="KRH15677"/>
    <property type="gene ID" value="GLYMA_14G103400"/>
</dbReference>
<proteinExistence type="predicted"/>
<evidence type="ECO:0000313" key="1">
    <source>
        <dbReference type="EMBL" id="KRH15677.1"/>
    </source>
</evidence>
<sequence>MFLYIVTTEKVQVEFNYIKPYVTYFYSYIYLVCLNTRQAHERIFNQNWAISLFSLNCLSFIDEGFTISKICFDITSQGSVDLTVLSSARKPLVSMDMDVI</sequence>
<gene>
    <name evidence="1" type="ORF">GLYMA_14G103400</name>
</gene>
<evidence type="ECO:0000313" key="2">
    <source>
        <dbReference type="EnsemblPlants" id="KRH15677"/>
    </source>
</evidence>
<organism evidence="1">
    <name type="scientific">Glycine max</name>
    <name type="common">Soybean</name>
    <name type="synonym">Glycine hispida</name>
    <dbReference type="NCBI Taxonomy" id="3847"/>
    <lineage>
        <taxon>Eukaryota</taxon>
        <taxon>Viridiplantae</taxon>
        <taxon>Streptophyta</taxon>
        <taxon>Embryophyta</taxon>
        <taxon>Tracheophyta</taxon>
        <taxon>Spermatophyta</taxon>
        <taxon>Magnoliopsida</taxon>
        <taxon>eudicotyledons</taxon>
        <taxon>Gunneridae</taxon>
        <taxon>Pentapetalae</taxon>
        <taxon>rosids</taxon>
        <taxon>fabids</taxon>
        <taxon>Fabales</taxon>
        <taxon>Fabaceae</taxon>
        <taxon>Papilionoideae</taxon>
        <taxon>50 kb inversion clade</taxon>
        <taxon>NPAAA clade</taxon>
        <taxon>indigoferoid/millettioid clade</taxon>
        <taxon>Phaseoleae</taxon>
        <taxon>Glycine</taxon>
        <taxon>Glycine subgen. Soja</taxon>
    </lineage>
</organism>
<evidence type="ECO:0000313" key="3">
    <source>
        <dbReference type="Proteomes" id="UP000008827"/>
    </source>
</evidence>
<name>A0A0R0GBK9_SOYBN</name>
<reference evidence="1" key="3">
    <citation type="submission" date="2018-07" db="EMBL/GenBank/DDBJ databases">
        <title>WGS assembly of Glycine max.</title>
        <authorList>
            <person name="Schmutz J."/>
            <person name="Cannon S."/>
            <person name="Schlueter J."/>
            <person name="Ma J."/>
            <person name="Mitros T."/>
            <person name="Nelson W."/>
            <person name="Hyten D."/>
            <person name="Song Q."/>
            <person name="Thelen J."/>
            <person name="Cheng J."/>
            <person name="Xu D."/>
            <person name="Hellsten U."/>
            <person name="May G."/>
            <person name="Yu Y."/>
            <person name="Sakurai T."/>
            <person name="Umezawa T."/>
            <person name="Bhattacharyya M."/>
            <person name="Sandhu D."/>
            <person name="Valliyodan B."/>
            <person name="Lindquist E."/>
            <person name="Peto M."/>
            <person name="Grant D."/>
            <person name="Shu S."/>
            <person name="Goodstein D."/>
            <person name="Barry K."/>
            <person name="Futrell-Griggs M."/>
            <person name="Abernathy B."/>
            <person name="Du J."/>
            <person name="Tian Z."/>
            <person name="Zhu L."/>
            <person name="Gill N."/>
            <person name="Joshi T."/>
            <person name="Libault M."/>
            <person name="Sethuraman A."/>
            <person name="Zhang X."/>
            <person name="Shinozaki K."/>
            <person name="Nguyen H."/>
            <person name="Wing R."/>
            <person name="Cregan P."/>
            <person name="Specht J."/>
            <person name="Grimwood J."/>
            <person name="Rokhsar D."/>
            <person name="Stacey G."/>
            <person name="Shoemaker R."/>
            <person name="Jackson S."/>
        </authorList>
    </citation>
    <scope>NUCLEOTIDE SEQUENCE</scope>
    <source>
        <tissue evidence="1">Callus</tissue>
    </source>
</reference>
<reference evidence="1 2" key="1">
    <citation type="journal article" date="2010" name="Nature">
        <title>Genome sequence of the palaeopolyploid soybean.</title>
        <authorList>
            <person name="Schmutz J."/>
            <person name="Cannon S.B."/>
            <person name="Schlueter J."/>
            <person name="Ma J."/>
            <person name="Mitros T."/>
            <person name="Nelson W."/>
            <person name="Hyten D.L."/>
            <person name="Song Q."/>
            <person name="Thelen J.J."/>
            <person name="Cheng J."/>
            <person name="Xu D."/>
            <person name="Hellsten U."/>
            <person name="May G.D."/>
            <person name="Yu Y."/>
            <person name="Sakurai T."/>
            <person name="Umezawa T."/>
            <person name="Bhattacharyya M.K."/>
            <person name="Sandhu D."/>
            <person name="Valliyodan B."/>
            <person name="Lindquist E."/>
            <person name="Peto M."/>
            <person name="Grant D."/>
            <person name="Shu S."/>
            <person name="Goodstein D."/>
            <person name="Barry K."/>
            <person name="Futrell-Griggs M."/>
            <person name="Abernathy B."/>
            <person name="Du J."/>
            <person name="Tian Z."/>
            <person name="Zhu L."/>
            <person name="Gill N."/>
            <person name="Joshi T."/>
            <person name="Libault M."/>
            <person name="Sethuraman A."/>
            <person name="Zhang X.-C."/>
            <person name="Shinozaki K."/>
            <person name="Nguyen H.T."/>
            <person name="Wing R.A."/>
            <person name="Cregan P."/>
            <person name="Specht J."/>
            <person name="Grimwood J."/>
            <person name="Rokhsar D."/>
            <person name="Stacey G."/>
            <person name="Shoemaker R.C."/>
            <person name="Jackson S.A."/>
        </authorList>
    </citation>
    <scope>NUCLEOTIDE SEQUENCE</scope>
    <source>
        <strain evidence="2">cv. Williams 82</strain>
        <tissue evidence="1">Callus</tissue>
    </source>
</reference>
<dbReference type="Proteomes" id="UP000008827">
    <property type="component" value="Chromosome 14"/>
</dbReference>